<proteinExistence type="predicted"/>
<name>A0AA40BWG4_9PEZI</name>
<evidence type="ECO:0000259" key="3">
    <source>
        <dbReference type="Pfam" id="PF07859"/>
    </source>
</evidence>
<reference evidence="4" key="1">
    <citation type="submission" date="2023-06" db="EMBL/GenBank/DDBJ databases">
        <title>Genome-scale phylogeny and comparative genomics of the fungal order Sordariales.</title>
        <authorList>
            <consortium name="Lawrence Berkeley National Laboratory"/>
            <person name="Hensen N."/>
            <person name="Bonometti L."/>
            <person name="Westerberg I."/>
            <person name="Brannstrom I.O."/>
            <person name="Guillou S."/>
            <person name="Cros-Aarteil S."/>
            <person name="Calhoun S."/>
            <person name="Haridas S."/>
            <person name="Kuo A."/>
            <person name="Mondo S."/>
            <person name="Pangilinan J."/>
            <person name="Riley R."/>
            <person name="Labutti K."/>
            <person name="Andreopoulos B."/>
            <person name="Lipzen A."/>
            <person name="Chen C."/>
            <person name="Yanf M."/>
            <person name="Daum C."/>
            <person name="Ng V."/>
            <person name="Clum A."/>
            <person name="Steindorff A."/>
            <person name="Ohm R."/>
            <person name="Martin F."/>
            <person name="Silar P."/>
            <person name="Natvig D."/>
            <person name="Lalanne C."/>
            <person name="Gautier V."/>
            <person name="Ament-Velasquez S.L."/>
            <person name="Kruys A."/>
            <person name="Hutchinson M.I."/>
            <person name="Powell A.J."/>
            <person name="Barry K."/>
            <person name="Miller A.N."/>
            <person name="Grigoriev I.V."/>
            <person name="Debuchy R."/>
            <person name="Gladieux P."/>
            <person name="Thoren M.H."/>
            <person name="Johannesson H."/>
        </authorList>
    </citation>
    <scope>NUCLEOTIDE SEQUENCE</scope>
    <source>
        <strain evidence="4">CBS 606.72</strain>
    </source>
</reference>
<accession>A0AA40BWG4</accession>
<dbReference type="SUPFAM" id="SSF53474">
    <property type="entry name" value="alpha/beta-Hydrolases"/>
    <property type="match status" value="1"/>
</dbReference>
<dbReference type="Pfam" id="PF07859">
    <property type="entry name" value="Abhydrolase_3"/>
    <property type="match status" value="1"/>
</dbReference>
<keyword evidence="5" id="KW-1185">Reference proteome</keyword>
<keyword evidence="1 4" id="KW-0378">Hydrolase</keyword>
<gene>
    <name evidence="4" type="ORF">B0T14DRAFT_241768</name>
</gene>
<feature type="domain" description="Alpha/beta hydrolase fold-3" evidence="3">
    <location>
        <begin position="125"/>
        <end position="341"/>
    </location>
</feature>
<dbReference type="PANTHER" id="PTHR48081:SF8">
    <property type="entry name" value="ALPHA_BETA HYDROLASE FOLD-3 DOMAIN-CONTAINING PROTEIN-RELATED"/>
    <property type="match status" value="1"/>
</dbReference>
<evidence type="ECO:0000313" key="4">
    <source>
        <dbReference type="EMBL" id="KAK0616160.1"/>
    </source>
</evidence>
<feature type="compositionally biased region" description="Low complexity" evidence="2">
    <location>
        <begin position="11"/>
        <end position="26"/>
    </location>
</feature>
<dbReference type="EMBL" id="JAULSU010000005">
    <property type="protein sequence ID" value="KAK0616160.1"/>
    <property type="molecule type" value="Genomic_DNA"/>
</dbReference>
<dbReference type="AlphaFoldDB" id="A0AA40BWG4"/>
<dbReference type="PANTHER" id="PTHR48081">
    <property type="entry name" value="AB HYDROLASE SUPERFAMILY PROTEIN C4A8.06C"/>
    <property type="match status" value="1"/>
</dbReference>
<feature type="region of interest" description="Disordered" evidence="2">
    <location>
        <begin position="1"/>
        <end position="37"/>
    </location>
</feature>
<dbReference type="InterPro" id="IPR029058">
    <property type="entry name" value="AB_hydrolase_fold"/>
</dbReference>
<dbReference type="InterPro" id="IPR050300">
    <property type="entry name" value="GDXG_lipolytic_enzyme"/>
</dbReference>
<sequence>MASLESGITVDELSSSSDSPAESDPQPAAPPEDLIEDHIRPKLDPEFLRYYVDVVARQPPAHTIPLEDVRANPDKYRSPIAVDSSHYERVADHIVSSQDGANITVRVYHPDPLRFGPGPYPVHMNHHGGGFVLGDLQSEAQICLSMREAGVVVVDVNYRHCPETVWGKCIQDAWAALNWVRDASIKLKINPTSVSIGGVSAGAHISIVLQHMARDAGIPLRLCLLSVPPATDGLSYRFYIDSPFPSFHEFHRAPVLPWKRIQYFGKFSMPHDKMPELRKLWPDWWFCPIRATNWSGLCDTFIRTAEVDPLRDEGEAYGMKLVAGGTRVSFKRYLGCPHTFMYLPFMKQKDEYDRDAVDALRRAHGVHERE</sequence>
<dbReference type="GO" id="GO:0016787">
    <property type="term" value="F:hydrolase activity"/>
    <property type="evidence" value="ECO:0007669"/>
    <property type="project" value="UniProtKB-KW"/>
</dbReference>
<dbReference type="Gene3D" id="3.40.50.1820">
    <property type="entry name" value="alpha/beta hydrolase"/>
    <property type="match status" value="1"/>
</dbReference>
<evidence type="ECO:0000256" key="1">
    <source>
        <dbReference type="ARBA" id="ARBA00022801"/>
    </source>
</evidence>
<comment type="caution">
    <text evidence="4">The sequence shown here is derived from an EMBL/GenBank/DDBJ whole genome shotgun (WGS) entry which is preliminary data.</text>
</comment>
<dbReference type="InterPro" id="IPR013094">
    <property type="entry name" value="AB_hydrolase_3"/>
</dbReference>
<evidence type="ECO:0000313" key="5">
    <source>
        <dbReference type="Proteomes" id="UP001175000"/>
    </source>
</evidence>
<organism evidence="4 5">
    <name type="scientific">Immersiella caudata</name>
    <dbReference type="NCBI Taxonomy" id="314043"/>
    <lineage>
        <taxon>Eukaryota</taxon>
        <taxon>Fungi</taxon>
        <taxon>Dikarya</taxon>
        <taxon>Ascomycota</taxon>
        <taxon>Pezizomycotina</taxon>
        <taxon>Sordariomycetes</taxon>
        <taxon>Sordariomycetidae</taxon>
        <taxon>Sordariales</taxon>
        <taxon>Lasiosphaeriaceae</taxon>
        <taxon>Immersiella</taxon>
    </lineage>
</organism>
<protein>
    <submittedName>
        <fullName evidence="4">Alpha/Beta hydrolase protein</fullName>
    </submittedName>
</protein>
<evidence type="ECO:0000256" key="2">
    <source>
        <dbReference type="SAM" id="MobiDB-lite"/>
    </source>
</evidence>
<dbReference type="Proteomes" id="UP001175000">
    <property type="component" value="Unassembled WGS sequence"/>
</dbReference>